<dbReference type="AlphaFoldDB" id="A0A8E0RJ87"/>
<dbReference type="GO" id="GO:0016620">
    <property type="term" value="F:oxidoreductase activity, acting on the aldehyde or oxo group of donors, NAD or NADP as acceptor"/>
    <property type="evidence" value="ECO:0007669"/>
    <property type="project" value="InterPro"/>
</dbReference>
<comment type="caution">
    <text evidence="2">The sequence shown here is derived from an EMBL/GenBank/DDBJ whole genome shotgun (WGS) entry which is preliminary data.</text>
</comment>
<dbReference type="GO" id="GO:1901607">
    <property type="term" value="P:alpha-amino acid biosynthetic process"/>
    <property type="evidence" value="ECO:0007669"/>
    <property type="project" value="UniProtKB-ARBA"/>
</dbReference>
<dbReference type="PANTHER" id="PTHR14097">
    <property type="entry name" value="OXIDOREDUCTASE HTATIP2"/>
    <property type="match status" value="1"/>
</dbReference>
<dbReference type="EMBL" id="LUCM01011280">
    <property type="protein sequence ID" value="KAA0184184.1"/>
    <property type="molecule type" value="Genomic_DNA"/>
</dbReference>
<dbReference type="Gene3D" id="3.40.50.720">
    <property type="entry name" value="NAD(P)-binding Rossmann-like Domain"/>
    <property type="match status" value="1"/>
</dbReference>
<organism evidence="2 3">
    <name type="scientific">Fasciolopsis buskii</name>
    <dbReference type="NCBI Taxonomy" id="27845"/>
    <lineage>
        <taxon>Eukaryota</taxon>
        <taxon>Metazoa</taxon>
        <taxon>Spiralia</taxon>
        <taxon>Lophotrochozoa</taxon>
        <taxon>Platyhelminthes</taxon>
        <taxon>Trematoda</taxon>
        <taxon>Digenea</taxon>
        <taxon>Plagiorchiida</taxon>
        <taxon>Echinostomata</taxon>
        <taxon>Echinostomatoidea</taxon>
        <taxon>Fasciolidae</taxon>
        <taxon>Fasciolopsis</taxon>
    </lineage>
</organism>
<keyword evidence="3" id="KW-1185">Reference proteome</keyword>
<feature type="domain" description="Semialdehyde dehydrogenase NAD-binding" evidence="1">
    <location>
        <begin position="8"/>
        <end position="99"/>
    </location>
</feature>
<dbReference type="Pfam" id="PF01118">
    <property type="entry name" value="Semialdhyde_dh"/>
    <property type="match status" value="1"/>
</dbReference>
<gene>
    <name evidence="2" type="ORF">FBUS_01010</name>
</gene>
<sequence>MNLTIRAFVVGYTGETGKALVKALARDPRYASVKLIGRREVELDFGVPADKVTGKFSQEVIDFDHLDEHQLLFEDTDVGFCALGTTLAKSGAAQMRKVDHDYIVRVAELAVASGCKEMHVVSSQHANPRSSVFYTRLKGETEEDLKKKCIFPNYLAIYRPGVLMGPREERRIFESVAKLFLRPIAALSPTFITTPFTTLAQAMVNAPFSLQSLLRDEARKPGSTIENDDLKAIIVDNAMIFKLAAEPVPPLEASTTGDIS</sequence>
<dbReference type="GO" id="GO:0051287">
    <property type="term" value="F:NAD binding"/>
    <property type="evidence" value="ECO:0007669"/>
    <property type="project" value="InterPro"/>
</dbReference>
<dbReference type="GO" id="GO:0005737">
    <property type="term" value="C:cytoplasm"/>
    <property type="evidence" value="ECO:0007669"/>
    <property type="project" value="TreeGrafter"/>
</dbReference>
<dbReference type="Proteomes" id="UP000728185">
    <property type="component" value="Unassembled WGS sequence"/>
</dbReference>
<dbReference type="InterPro" id="IPR036291">
    <property type="entry name" value="NAD(P)-bd_dom_sf"/>
</dbReference>
<name>A0A8E0RJ87_9TREM</name>
<dbReference type="InterPro" id="IPR000534">
    <property type="entry name" value="Semialdehyde_DH_NAD-bd"/>
</dbReference>
<dbReference type="SUPFAM" id="SSF51735">
    <property type="entry name" value="NAD(P)-binding Rossmann-fold domains"/>
    <property type="match status" value="1"/>
</dbReference>
<dbReference type="PANTHER" id="PTHR14097:SF7">
    <property type="entry name" value="OXIDOREDUCTASE HTATIP2"/>
    <property type="match status" value="1"/>
</dbReference>
<dbReference type="OrthoDB" id="430436at2759"/>
<evidence type="ECO:0000313" key="2">
    <source>
        <dbReference type="EMBL" id="KAA0184184.1"/>
    </source>
</evidence>
<dbReference type="GO" id="GO:0051170">
    <property type="term" value="P:import into nucleus"/>
    <property type="evidence" value="ECO:0007669"/>
    <property type="project" value="TreeGrafter"/>
</dbReference>
<protein>
    <submittedName>
        <fullName evidence="2">Oxidoreductase HTATIP2</fullName>
    </submittedName>
</protein>
<evidence type="ECO:0000313" key="3">
    <source>
        <dbReference type="Proteomes" id="UP000728185"/>
    </source>
</evidence>
<proteinExistence type="predicted"/>
<reference evidence="2" key="1">
    <citation type="submission" date="2019-05" db="EMBL/GenBank/DDBJ databases">
        <title>Annotation for the trematode Fasciolopsis buski.</title>
        <authorList>
            <person name="Choi Y.-J."/>
        </authorList>
    </citation>
    <scope>NUCLEOTIDE SEQUENCE</scope>
    <source>
        <strain evidence="2">HT</strain>
        <tissue evidence="2">Whole worm</tissue>
    </source>
</reference>
<accession>A0A8E0RJ87</accession>
<evidence type="ECO:0000259" key="1">
    <source>
        <dbReference type="Pfam" id="PF01118"/>
    </source>
</evidence>